<dbReference type="Proteomes" id="UP000479190">
    <property type="component" value="Unassembled WGS sequence"/>
</dbReference>
<protein>
    <submittedName>
        <fullName evidence="1">Uncharacterized protein</fullName>
    </submittedName>
</protein>
<organism evidence="1 2">
    <name type="scientific">Trichogramma brassicae</name>
    <dbReference type="NCBI Taxonomy" id="86971"/>
    <lineage>
        <taxon>Eukaryota</taxon>
        <taxon>Metazoa</taxon>
        <taxon>Ecdysozoa</taxon>
        <taxon>Arthropoda</taxon>
        <taxon>Hexapoda</taxon>
        <taxon>Insecta</taxon>
        <taxon>Pterygota</taxon>
        <taxon>Neoptera</taxon>
        <taxon>Endopterygota</taxon>
        <taxon>Hymenoptera</taxon>
        <taxon>Apocrita</taxon>
        <taxon>Proctotrupomorpha</taxon>
        <taxon>Chalcidoidea</taxon>
        <taxon>Trichogrammatidae</taxon>
        <taxon>Trichogramma</taxon>
    </lineage>
</organism>
<proteinExistence type="predicted"/>
<keyword evidence="2" id="KW-1185">Reference proteome</keyword>
<gene>
    <name evidence="1" type="ORF">TBRA_LOCUS793</name>
</gene>
<evidence type="ECO:0000313" key="1">
    <source>
        <dbReference type="EMBL" id="CAB0028644.1"/>
    </source>
</evidence>
<evidence type="ECO:0000313" key="2">
    <source>
        <dbReference type="Proteomes" id="UP000479190"/>
    </source>
</evidence>
<sequence>MSQSDTSCLEKLFKPKPNTYQKYIDMHASPHGSQPCFLDLNRLESSMNGRLASIEASLLEFSHGYATSTHCIHRAQTRTASLASTGVSLLRLLPSGPTTIVLLRLCERRLGVLASSRVPAAAAAPVADHDTCEVRVSGIPLSVDRNQQCDSRGASSLPWSWIGCVHTYYQLREWAPRRLTPVAAPSTSNAVLDLEMKTMVIRFSSANARETFLAAAPKFQRLSTHAFLASQTTDVRIILEPTSFLPSDRHRLYRRLRSGGAEAHGYPRPFVRNLCIYMRRAARFSPNMYHE</sequence>
<dbReference type="AlphaFoldDB" id="A0A6H5HVU4"/>
<name>A0A6H5HVU4_9HYME</name>
<accession>A0A6H5HVU4</accession>
<dbReference type="EMBL" id="CADCXV010000165">
    <property type="protein sequence ID" value="CAB0028644.1"/>
    <property type="molecule type" value="Genomic_DNA"/>
</dbReference>
<reference evidence="1 2" key="1">
    <citation type="submission" date="2020-02" db="EMBL/GenBank/DDBJ databases">
        <authorList>
            <person name="Ferguson B K."/>
        </authorList>
    </citation>
    <scope>NUCLEOTIDE SEQUENCE [LARGE SCALE GENOMIC DNA]</scope>
</reference>